<dbReference type="GO" id="GO:0005524">
    <property type="term" value="F:ATP binding"/>
    <property type="evidence" value="ECO:0007669"/>
    <property type="project" value="UniProtKB-UniRule"/>
</dbReference>
<dbReference type="GO" id="GO:0000725">
    <property type="term" value="P:recombinational repair"/>
    <property type="evidence" value="ECO:0007669"/>
    <property type="project" value="TreeGrafter"/>
</dbReference>
<evidence type="ECO:0000256" key="15">
    <source>
        <dbReference type="SAM" id="Coils"/>
    </source>
</evidence>
<dbReference type="CDD" id="cd17932">
    <property type="entry name" value="DEXQc_UvrD"/>
    <property type="match status" value="1"/>
</dbReference>
<sequence length="1197" mass="139459">MGFEPTRAQKEAIITTDQSIILNAGAGSGKTRVLVERYLYLISQRLAKVDEILAITFTNKAAGEMKERIVKEVFNRALNAQSPKDKEFWRNVKEDLNQAWISTFHGFCAQILRENPIQAGVDPFFQILDEFQSDELLDETIEEIFLEGLERDCPHLVTLVREFGIYAINGLLKNAYINSRRSQLTLDDISAMTLNKLSASAEKLEELKCEIFELVEDLLKINQTQKLSSATKAKLDELKRVWPELVPKIQKLKSLADPERKVFLKLNEILKGKVAKVITEHKNRIKSIEEEFNLYLADLKAKKLIQPLVEILKLIDEKYSEKKENLNGLDFFDLQKLTIDVLKNNRDLCKQLQNKYKFIMVDEFQDTNLIQEQLIRLLIGGSVDAAIEGNKLFIVGDPKQSIYRFRGADVTVFKKLSTEISQVGRKIFLDKNFRSRKKIIDFVNHFFAKIFGTSDNPYDMEYKPSSAFRVCDQSDFCVEFMILDKEELKEEEINIREEEADQLAQRIQEMVQQKEKLVYEMGPDGVEEARSVRYGDICLLFQALTDVQVYEEAFQRYRIPYTVVNGRGFFERQEIRDLINLLKVVDNQYREIEWVGILRSPFLGLSDEDLFWLSDKGVEISKVIEKAEEIKGLSQVSVERIKKFLQVLKEARQKRERVEISALITELLEETGYLQLMMAHPQAELIRANLDKFISMARQYEHNLLSSLAGFIKYIERLEEKEAREGMAQISGQNDTVKLMTIHQSKGLEFPVVILPDAQRQLINATNFPAVFFDAKLGLGLRVKDPLNGNRISTSIHADIWEEEKRREIAEKKRLFYVAVTRARDYLLISGSVGKVKEKEIDEGNNWFDWLGHVFQFANSNGLSKTLRYGPDGSHLIRIRHRQTKDVSKELINPSHKKVIDLEKWREVYKDFLRISVVEPREKKGYYTFSVTALMAYEKCPRWYYHRYLQRMPSNIKNPLQSLRLKEPAEWGTLIHFLCERIKNIEQLPDLLKSGIRQLGFTKFSTPIDFDHLVKEVKPYIERFLAREIEIKNEIDFNYDSDYREYSFNLVLANSLIRGTIDRMLLTHEQALVIDYKTNQISAVDLEEIGQNYRLQMEIYALAVHRLAEIDHVKCKLYFLIPDLFWEIEFGPQEFKKIQRKITNLTNAIIKAIQNGVIEGMINQFPCAFKPDKCPYYHICSYNSLCNKLMDNEIERI</sequence>
<evidence type="ECO:0000256" key="14">
    <source>
        <dbReference type="PROSITE-ProRule" id="PRU00560"/>
    </source>
</evidence>
<keyword evidence="2 14" id="KW-0547">Nucleotide-binding</keyword>
<feature type="coiled-coil region" evidence="15">
    <location>
        <begin position="481"/>
        <end position="520"/>
    </location>
</feature>
<dbReference type="GO" id="GO:0033202">
    <property type="term" value="C:DNA helicase complex"/>
    <property type="evidence" value="ECO:0007669"/>
    <property type="project" value="TreeGrafter"/>
</dbReference>
<name>A0A3S9SX96_9FIRM</name>
<dbReference type="Pfam" id="PF12705">
    <property type="entry name" value="PDDEXK_1"/>
    <property type="match status" value="1"/>
</dbReference>
<evidence type="ECO:0000256" key="8">
    <source>
        <dbReference type="ARBA" id="ARBA00023125"/>
    </source>
</evidence>
<dbReference type="RefSeq" id="WP_127016254.1">
    <property type="nucleotide sequence ID" value="NZ_CP016379.1"/>
</dbReference>
<evidence type="ECO:0000259" key="17">
    <source>
        <dbReference type="PROSITE" id="PS51217"/>
    </source>
</evidence>
<dbReference type="OrthoDB" id="9810135at2"/>
<dbReference type="GO" id="GO:0016887">
    <property type="term" value="F:ATP hydrolysis activity"/>
    <property type="evidence" value="ECO:0007669"/>
    <property type="project" value="RHEA"/>
</dbReference>
<feature type="binding site" evidence="14">
    <location>
        <begin position="24"/>
        <end position="31"/>
    </location>
    <ligand>
        <name>ATP</name>
        <dbReference type="ChEBI" id="CHEBI:30616"/>
    </ligand>
</feature>
<dbReference type="GO" id="GO:0005829">
    <property type="term" value="C:cytosol"/>
    <property type="evidence" value="ECO:0007669"/>
    <property type="project" value="TreeGrafter"/>
</dbReference>
<evidence type="ECO:0000256" key="10">
    <source>
        <dbReference type="ARBA" id="ARBA00023235"/>
    </source>
</evidence>
<dbReference type="Pfam" id="PF13361">
    <property type="entry name" value="UvrD_C"/>
    <property type="match status" value="1"/>
</dbReference>
<dbReference type="InterPro" id="IPR038726">
    <property type="entry name" value="PDDEXK_AddAB-type"/>
</dbReference>
<dbReference type="SUPFAM" id="SSF52540">
    <property type="entry name" value="P-loop containing nucleoside triphosphate hydrolases"/>
    <property type="match status" value="1"/>
</dbReference>
<dbReference type="PROSITE" id="PS51217">
    <property type="entry name" value="UVRD_HELICASE_CTER"/>
    <property type="match status" value="1"/>
</dbReference>
<gene>
    <name evidence="18" type="ORF">BBF96_05645</name>
</gene>
<dbReference type="PANTHER" id="PTHR11070">
    <property type="entry name" value="UVRD / RECB / PCRA DNA HELICASE FAMILY MEMBER"/>
    <property type="match status" value="1"/>
</dbReference>
<dbReference type="PANTHER" id="PTHR11070:SF48">
    <property type="entry name" value="ATP-DEPENDENT HELICASE_NUCLEASE SUBUNIT A"/>
    <property type="match status" value="1"/>
</dbReference>
<dbReference type="InterPro" id="IPR027417">
    <property type="entry name" value="P-loop_NTPase"/>
</dbReference>
<reference evidence="18 19" key="1">
    <citation type="submission" date="2016-07" db="EMBL/GenBank/DDBJ databases">
        <title>Genome and transcriptome analysis of iron-reducing fermentative bacteria Anoxybacter fermentans.</title>
        <authorList>
            <person name="Zeng X."/>
            <person name="Shao Z."/>
        </authorList>
    </citation>
    <scope>NUCLEOTIDE SEQUENCE [LARGE SCALE GENOMIC DNA]</scope>
    <source>
        <strain evidence="18 19">DY22613</strain>
    </source>
</reference>
<proteinExistence type="predicted"/>
<dbReference type="GO" id="GO:0004527">
    <property type="term" value="F:exonuclease activity"/>
    <property type="evidence" value="ECO:0007669"/>
    <property type="project" value="UniProtKB-KW"/>
</dbReference>
<evidence type="ECO:0000256" key="9">
    <source>
        <dbReference type="ARBA" id="ARBA00023204"/>
    </source>
</evidence>
<evidence type="ECO:0000256" key="6">
    <source>
        <dbReference type="ARBA" id="ARBA00022839"/>
    </source>
</evidence>
<dbReference type="InterPro" id="IPR011335">
    <property type="entry name" value="Restrct_endonuc-II-like"/>
</dbReference>
<dbReference type="Gene3D" id="3.40.50.300">
    <property type="entry name" value="P-loop containing nucleotide triphosphate hydrolases"/>
    <property type="match status" value="3"/>
</dbReference>
<dbReference type="AlphaFoldDB" id="A0A3S9SX96"/>
<evidence type="ECO:0000313" key="18">
    <source>
        <dbReference type="EMBL" id="AZR72919.1"/>
    </source>
</evidence>
<keyword evidence="15" id="KW-0175">Coiled coil</keyword>
<dbReference type="Gene3D" id="1.10.486.10">
    <property type="entry name" value="PCRA, domain 4"/>
    <property type="match status" value="1"/>
</dbReference>
<dbReference type="PROSITE" id="PS51198">
    <property type="entry name" value="UVRD_HELICASE_ATP_BIND"/>
    <property type="match status" value="1"/>
</dbReference>
<dbReference type="InterPro" id="IPR000212">
    <property type="entry name" value="DNA_helicase_UvrD/REP"/>
</dbReference>
<dbReference type="Pfam" id="PF00580">
    <property type="entry name" value="UvrD-helicase"/>
    <property type="match status" value="1"/>
</dbReference>
<evidence type="ECO:0000313" key="19">
    <source>
        <dbReference type="Proteomes" id="UP000267250"/>
    </source>
</evidence>
<keyword evidence="9" id="KW-0234">DNA repair</keyword>
<evidence type="ECO:0000256" key="13">
    <source>
        <dbReference type="ARBA" id="ARBA00048988"/>
    </source>
</evidence>
<dbReference type="InterPro" id="IPR011604">
    <property type="entry name" value="PDDEXK-like_dom_sf"/>
</dbReference>
<evidence type="ECO:0000259" key="16">
    <source>
        <dbReference type="PROSITE" id="PS51198"/>
    </source>
</evidence>
<dbReference type="GO" id="GO:0003677">
    <property type="term" value="F:DNA binding"/>
    <property type="evidence" value="ECO:0007669"/>
    <property type="project" value="UniProtKB-KW"/>
</dbReference>
<keyword evidence="3" id="KW-0227">DNA damage</keyword>
<evidence type="ECO:0000256" key="12">
    <source>
        <dbReference type="ARBA" id="ARBA00034808"/>
    </source>
</evidence>
<dbReference type="EC" id="5.6.2.4" evidence="12"/>
<keyword evidence="8" id="KW-0238">DNA-binding</keyword>
<keyword evidence="7 14" id="KW-0067">ATP-binding</keyword>
<protein>
    <recommendedName>
        <fullName evidence="12">DNA 3'-5' helicase</fullName>
        <ecNumber evidence="12">5.6.2.4</ecNumber>
    </recommendedName>
</protein>
<evidence type="ECO:0000256" key="4">
    <source>
        <dbReference type="ARBA" id="ARBA00022801"/>
    </source>
</evidence>
<evidence type="ECO:0000256" key="5">
    <source>
        <dbReference type="ARBA" id="ARBA00022806"/>
    </source>
</evidence>
<evidence type="ECO:0000256" key="11">
    <source>
        <dbReference type="ARBA" id="ARBA00034617"/>
    </source>
</evidence>
<dbReference type="SUPFAM" id="SSF52980">
    <property type="entry name" value="Restriction endonuclease-like"/>
    <property type="match status" value="1"/>
</dbReference>
<dbReference type="InterPro" id="IPR014016">
    <property type="entry name" value="UvrD-like_ATP-bd"/>
</dbReference>
<dbReference type="GO" id="GO:0043138">
    <property type="term" value="F:3'-5' DNA helicase activity"/>
    <property type="evidence" value="ECO:0007669"/>
    <property type="project" value="UniProtKB-EC"/>
</dbReference>
<comment type="catalytic activity">
    <reaction evidence="11">
        <text>Couples ATP hydrolysis with the unwinding of duplex DNA by translocating in the 3'-5' direction.</text>
        <dbReference type="EC" id="5.6.2.4"/>
    </reaction>
</comment>
<accession>A0A3S9SX96</accession>
<comment type="catalytic activity">
    <reaction evidence="13">
        <text>ATP + H2O = ADP + phosphate + H(+)</text>
        <dbReference type="Rhea" id="RHEA:13065"/>
        <dbReference type="ChEBI" id="CHEBI:15377"/>
        <dbReference type="ChEBI" id="CHEBI:15378"/>
        <dbReference type="ChEBI" id="CHEBI:30616"/>
        <dbReference type="ChEBI" id="CHEBI:43474"/>
        <dbReference type="ChEBI" id="CHEBI:456216"/>
        <dbReference type="EC" id="5.6.2.4"/>
    </reaction>
</comment>
<keyword evidence="10" id="KW-0413">Isomerase</keyword>
<organism evidence="18 19">
    <name type="scientific">Anoxybacter fermentans</name>
    <dbReference type="NCBI Taxonomy" id="1323375"/>
    <lineage>
        <taxon>Bacteria</taxon>
        <taxon>Bacillati</taxon>
        <taxon>Bacillota</taxon>
        <taxon>Clostridia</taxon>
        <taxon>Halanaerobiales</taxon>
        <taxon>Anoxybacter</taxon>
    </lineage>
</organism>
<evidence type="ECO:0000256" key="1">
    <source>
        <dbReference type="ARBA" id="ARBA00022722"/>
    </source>
</evidence>
<evidence type="ECO:0000256" key="2">
    <source>
        <dbReference type="ARBA" id="ARBA00022741"/>
    </source>
</evidence>
<dbReference type="EMBL" id="CP016379">
    <property type="protein sequence ID" value="AZR72919.1"/>
    <property type="molecule type" value="Genomic_DNA"/>
</dbReference>
<feature type="domain" description="UvrD-like helicase C-terminal" evidence="17">
    <location>
        <begin position="437"/>
        <end position="747"/>
    </location>
</feature>
<keyword evidence="4 14" id="KW-0378">Hydrolase</keyword>
<keyword evidence="19" id="KW-1185">Reference proteome</keyword>
<keyword evidence="1" id="KW-0540">Nuclease</keyword>
<evidence type="ECO:0000256" key="3">
    <source>
        <dbReference type="ARBA" id="ARBA00022763"/>
    </source>
</evidence>
<dbReference type="InterPro" id="IPR014017">
    <property type="entry name" value="DNA_helicase_UvrD-like_C"/>
</dbReference>
<evidence type="ECO:0000256" key="7">
    <source>
        <dbReference type="ARBA" id="ARBA00022840"/>
    </source>
</evidence>
<dbReference type="Gene3D" id="3.90.320.10">
    <property type="match status" value="1"/>
</dbReference>
<keyword evidence="5 14" id="KW-0347">Helicase</keyword>
<dbReference type="KEGG" id="aft:BBF96_05645"/>
<keyword evidence="6" id="KW-0269">Exonuclease</keyword>
<dbReference type="Proteomes" id="UP000267250">
    <property type="component" value="Chromosome"/>
</dbReference>
<dbReference type="Gene3D" id="3.30.160.800">
    <property type="match status" value="1"/>
</dbReference>
<feature type="domain" description="UvrD-like helicase ATP-binding" evidence="16">
    <location>
        <begin position="3"/>
        <end position="436"/>
    </location>
</feature>